<dbReference type="RefSeq" id="WP_270157112.1">
    <property type="nucleotide sequence ID" value="NZ_JAPNNL010000098.1"/>
</dbReference>
<proteinExistence type="predicted"/>
<accession>A0ABT4SGY6</accession>
<keyword evidence="3" id="KW-1185">Reference proteome</keyword>
<evidence type="ECO:0000313" key="3">
    <source>
        <dbReference type="Proteomes" id="UP001144036"/>
    </source>
</evidence>
<feature type="compositionally biased region" description="Basic and acidic residues" evidence="1">
    <location>
        <begin position="201"/>
        <end position="215"/>
    </location>
</feature>
<feature type="region of interest" description="Disordered" evidence="1">
    <location>
        <begin position="192"/>
        <end position="225"/>
    </location>
</feature>
<organism evidence="2 3">
    <name type="scientific">Nonomuraea corallina</name>
    <dbReference type="NCBI Taxonomy" id="2989783"/>
    <lineage>
        <taxon>Bacteria</taxon>
        <taxon>Bacillati</taxon>
        <taxon>Actinomycetota</taxon>
        <taxon>Actinomycetes</taxon>
        <taxon>Streptosporangiales</taxon>
        <taxon>Streptosporangiaceae</taxon>
        <taxon>Nonomuraea</taxon>
    </lineage>
</organism>
<name>A0ABT4SGY6_9ACTN</name>
<dbReference type="PANTHER" id="PTHR38479:SF2">
    <property type="entry name" value="WINGED HELIX DNA-BINDING DOMAIN-CONTAINING PROTEIN"/>
    <property type="match status" value="1"/>
</dbReference>
<feature type="compositionally biased region" description="Low complexity" evidence="1">
    <location>
        <begin position="216"/>
        <end position="225"/>
    </location>
</feature>
<dbReference type="InterPro" id="IPR009351">
    <property type="entry name" value="AlkZ-like"/>
</dbReference>
<evidence type="ECO:0000256" key="1">
    <source>
        <dbReference type="SAM" id="MobiDB-lite"/>
    </source>
</evidence>
<dbReference type="GO" id="GO:0003677">
    <property type="term" value="F:DNA binding"/>
    <property type="evidence" value="ECO:0007669"/>
    <property type="project" value="UniProtKB-KW"/>
</dbReference>
<gene>
    <name evidence="2" type="ORF">OUY22_22695</name>
</gene>
<sequence>MTWSQVSARRLARAGLAGPVEDGGPAEVVARMCGAHAQVMSAAEMSVALRLDGATRADVREALWGERSLVKTHGPRGTLHLLPARDLPRWVAAMSSIPAGTSPFPEGVRMTAERTEQVVAAIREVLDGRTLTIDELSEAVVEATGPWAGDLVMPAFQTMWPRWRQAMALAAHRGAFVYGPVRGRKVTYTAPPVDLGPVTRQDGRATDERGTETRAADGQATDGQGADGRAALVRAYLRAYGPAAPEHFAQWAGAPRGWAVAAFGLVELEEVRLEGRPAWVLAGDTGTPDEPPHGVRLLPYFDAYLVAGRPRELLYAGEAARRALAGGQAGNYPVLLVDGQVAGVWHQRRSGRRIEVTVESLAELTADRLSALEGQVERIGGILEGTPRLTVGPVRVGAHA</sequence>
<dbReference type="EMBL" id="JAPNNL010000098">
    <property type="protein sequence ID" value="MDA0636240.1"/>
    <property type="molecule type" value="Genomic_DNA"/>
</dbReference>
<keyword evidence="2" id="KW-0238">DNA-binding</keyword>
<protein>
    <submittedName>
        <fullName evidence="2">Winged helix DNA-binding domain-containing protein</fullName>
    </submittedName>
</protein>
<comment type="caution">
    <text evidence="2">The sequence shown here is derived from an EMBL/GenBank/DDBJ whole genome shotgun (WGS) entry which is preliminary data.</text>
</comment>
<dbReference type="Pfam" id="PF06224">
    <property type="entry name" value="AlkZ-like"/>
    <property type="match status" value="1"/>
</dbReference>
<reference evidence="2" key="1">
    <citation type="submission" date="2022-11" db="EMBL/GenBank/DDBJ databases">
        <title>Nonomuraea corallina sp. nov., a new species of the genus Nonomuraea isolated from sea side sediment in Thai sea.</title>
        <authorList>
            <person name="Ngamcharungchit C."/>
            <person name="Matsumoto A."/>
            <person name="Suriyachadkun C."/>
            <person name="Panbangred W."/>
            <person name="Inahashi Y."/>
            <person name="Intra B."/>
        </authorList>
    </citation>
    <scope>NUCLEOTIDE SEQUENCE</scope>
    <source>
        <strain evidence="2">MCN248</strain>
    </source>
</reference>
<dbReference type="PANTHER" id="PTHR38479">
    <property type="entry name" value="LMO0824 PROTEIN"/>
    <property type="match status" value="1"/>
</dbReference>
<evidence type="ECO:0000313" key="2">
    <source>
        <dbReference type="EMBL" id="MDA0636240.1"/>
    </source>
</evidence>
<dbReference type="Proteomes" id="UP001144036">
    <property type="component" value="Unassembled WGS sequence"/>
</dbReference>